<keyword evidence="1" id="KW-0677">Repeat</keyword>
<dbReference type="OMA" id="YEKRRYK"/>
<dbReference type="InterPro" id="IPR006636">
    <property type="entry name" value="STI1_HS-bd"/>
</dbReference>
<dbReference type="SMART" id="SM00028">
    <property type="entry name" value="TPR"/>
    <property type="match status" value="3"/>
</dbReference>
<dbReference type="Gene3D" id="1.10.260.100">
    <property type="match status" value="1"/>
</dbReference>
<dbReference type="Gramene" id="TKW36716">
    <property type="protein sequence ID" value="TKW36716"/>
    <property type="gene ID" value="SEVIR_1G000400v2"/>
</dbReference>
<name>A0A4V6DC80_SETVI</name>
<dbReference type="InterPro" id="IPR041243">
    <property type="entry name" value="STI1/HOP_DP"/>
</dbReference>
<dbReference type="Pfam" id="PF17830">
    <property type="entry name" value="STI1-HOP_DP"/>
    <property type="match status" value="1"/>
</dbReference>
<feature type="region of interest" description="Disordered" evidence="3">
    <location>
        <begin position="260"/>
        <end position="355"/>
    </location>
</feature>
<feature type="compositionally biased region" description="Basic and acidic residues" evidence="3">
    <location>
        <begin position="260"/>
        <end position="288"/>
    </location>
</feature>
<dbReference type="InterPro" id="IPR019734">
    <property type="entry name" value="TPR_rpt"/>
</dbReference>
<sequence length="413" mass="44594">MDASKARELREFVEACKKDPSLLADPNLAFFRDYLESLGAKIPTAATAKATSFDKPKKSSMDDIDDDDDDDEEEDLDMRDATPEPDELDEEIVESDLELEGDIVQSDHDDPPQKMGDPSIEVTEENRDASQEAKGKAMEAMSEGKLDDAIEHLTNAIVLNPLSAIMYGTRASVFIKMKKPAAAIRDANAALEINPDSAKGYKTRGMAYAMLGKWEEAARDLHTASNMDYDEEINAVLKKVEPNAHKIVEHRRKYDRLKKEREEKRAERDRLRRRAEAQAAYEKAKRQEQSSSRSSGGASPRGFPGGMPGGGFPGGMPGGGFPGGMPGGGFPGGMPGGFPGGAMPGGFPGGGPGNVDMSKILNDPDLMAAFSDPEVMAALQDVMNNPANFARHQANPKVGPIIAKMMAKFSGSQ</sequence>
<dbReference type="InterPro" id="IPR034649">
    <property type="entry name" value="Hip_N"/>
</dbReference>
<evidence type="ECO:0000256" key="3">
    <source>
        <dbReference type="SAM" id="MobiDB-lite"/>
    </source>
</evidence>
<feature type="compositionally biased region" description="Gly residues" evidence="3">
    <location>
        <begin position="303"/>
        <end position="353"/>
    </location>
</feature>
<dbReference type="AlphaFoldDB" id="A0A4V6DC80"/>
<evidence type="ECO:0000313" key="6">
    <source>
        <dbReference type="Proteomes" id="UP000298652"/>
    </source>
</evidence>
<proteinExistence type="predicted"/>
<feature type="region of interest" description="Disordered" evidence="3">
    <location>
        <begin position="43"/>
        <end position="89"/>
    </location>
</feature>
<feature type="compositionally biased region" description="Basic and acidic residues" evidence="3">
    <location>
        <begin position="52"/>
        <end position="61"/>
    </location>
</feature>
<dbReference type="Pfam" id="PF18253">
    <property type="entry name" value="HipN"/>
    <property type="match status" value="1"/>
</dbReference>
<evidence type="ECO:0000256" key="2">
    <source>
        <dbReference type="ARBA" id="ARBA00022803"/>
    </source>
</evidence>
<dbReference type="Gene3D" id="6.10.250.3420">
    <property type="match status" value="1"/>
</dbReference>
<evidence type="ECO:0000313" key="5">
    <source>
        <dbReference type="EMBL" id="TKW36716.1"/>
    </source>
</evidence>
<evidence type="ECO:0000256" key="1">
    <source>
        <dbReference type="ARBA" id="ARBA00022737"/>
    </source>
</evidence>
<dbReference type="FunFam" id="1.10.260.100:FF:000009">
    <property type="entry name" value="FAM10 family protein At4g22670-like"/>
    <property type="match status" value="1"/>
</dbReference>
<reference evidence="5" key="1">
    <citation type="submission" date="2019-03" db="EMBL/GenBank/DDBJ databases">
        <title>WGS assembly of Setaria viridis.</title>
        <authorList>
            <person name="Huang P."/>
            <person name="Jenkins J."/>
            <person name="Grimwood J."/>
            <person name="Barry K."/>
            <person name="Healey A."/>
            <person name="Mamidi S."/>
            <person name="Sreedasyam A."/>
            <person name="Shu S."/>
            <person name="Feldman M."/>
            <person name="Wu J."/>
            <person name="Yu Y."/>
            <person name="Chen C."/>
            <person name="Johnson J."/>
            <person name="Rokhsar D."/>
            <person name="Baxter I."/>
            <person name="Schmutz J."/>
            <person name="Brutnell T."/>
            <person name="Kellogg E."/>
        </authorList>
    </citation>
    <scope>NUCLEOTIDE SEQUENCE [LARGE SCALE GENOMIC DNA]</scope>
</reference>
<evidence type="ECO:0000259" key="4">
    <source>
        <dbReference type="SMART" id="SM00727"/>
    </source>
</evidence>
<dbReference type="CDD" id="cd14438">
    <property type="entry name" value="Hip_N"/>
    <property type="match status" value="1"/>
</dbReference>
<feature type="compositionally biased region" description="Acidic residues" evidence="3">
    <location>
        <begin position="62"/>
        <end position="89"/>
    </location>
</feature>
<dbReference type="Gene3D" id="1.25.40.10">
    <property type="entry name" value="Tetratricopeptide repeat domain"/>
    <property type="match status" value="1"/>
</dbReference>
<dbReference type="GO" id="GO:0030544">
    <property type="term" value="F:Hsp70 protein binding"/>
    <property type="evidence" value="ECO:0007669"/>
    <property type="project" value="TreeGrafter"/>
</dbReference>
<dbReference type="FunFam" id="1.25.40.10:FF:000112">
    <property type="entry name" value="FAM10 family protein"/>
    <property type="match status" value="1"/>
</dbReference>
<dbReference type="EMBL" id="CM016552">
    <property type="protein sequence ID" value="TKW36716.1"/>
    <property type="molecule type" value="Genomic_DNA"/>
</dbReference>
<feature type="region of interest" description="Disordered" evidence="3">
    <location>
        <begin position="103"/>
        <end position="127"/>
    </location>
</feature>
<dbReference type="FunFam" id="6.10.250.3420:FF:000001">
    <property type="entry name" value="Hsc70-interacting protein-like protein"/>
    <property type="match status" value="1"/>
</dbReference>
<gene>
    <name evidence="5" type="ORF">SEVIR_1G000400v2</name>
</gene>
<dbReference type="GO" id="GO:0046983">
    <property type="term" value="F:protein dimerization activity"/>
    <property type="evidence" value="ECO:0007669"/>
    <property type="project" value="InterPro"/>
</dbReference>
<dbReference type="PANTHER" id="PTHR45883">
    <property type="entry name" value="HSC70-INTERACTING PROTEIN"/>
    <property type="match status" value="1"/>
</dbReference>
<feature type="compositionally biased region" description="Low complexity" evidence="3">
    <location>
        <begin position="290"/>
        <end position="302"/>
    </location>
</feature>
<dbReference type="SMART" id="SM00727">
    <property type="entry name" value="STI1"/>
    <property type="match status" value="1"/>
</dbReference>
<dbReference type="Proteomes" id="UP000298652">
    <property type="component" value="Chromosome 1"/>
</dbReference>
<dbReference type="SUPFAM" id="SSF48452">
    <property type="entry name" value="TPR-like"/>
    <property type="match status" value="1"/>
</dbReference>
<dbReference type="PANTHER" id="PTHR45883:SF2">
    <property type="entry name" value="HSC70-INTERACTING PROTEIN"/>
    <property type="match status" value="1"/>
</dbReference>
<feature type="domain" description="STI1" evidence="4">
    <location>
        <begin position="363"/>
        <end position="402"/>
    </location>
</feature>
<dbReference type="GO" id="GO:0000118">
    <property type="term" value="C:histone deacetylase complex"/>
    <property type="evidence" value="ECO:0007669"/>
    <property type="project" value="TreeGrafter"/>
</dbReference>
<organism evidence="5 6">
    <name type="scientific">Setaria viridis</name>
    <name type="common">Green bristlegrass</name>
    <name type="synonym">Setaria italica subsp. viridis</name>
    <dbReference type="NCBI Taxonomy" id="4556"/>
    <lineage>
        <taxon>Eukaryota</taxon>
        <taxon>Viridiplantae</taxon>
        <taxon>Streptophyta</taxon>
        <taxon>Embryophyta</taxon>
        <taxon>Tracheophyta</taxon>
        <taxon>Spermatophyta</taxon>
        <taxon>Magnoliopsida</taxon>
        <taxon>Liliopsida</taxon>
        <taxon>Poales</taxon>
        <taxon>Poaceae</taxon>
        <taxon>PACMAD clade</taxon>
        <taxon>Panicoideae</taxon>
        <taxon>Panicodae</taxon>
        <taxon>Paniceae</taxon>
        <taxon>Cenchrinae</taxon>
        <taxon>Setaria</taxon>
    </lineage>
</organism>
<accession>A0A4V6DC80</accession>
<keyword evidence="6" id="KW-1185">Reference proteome</keyword>
<protein>
    <recommendedName>
        <fullName evidence="4">STI1 domain-containing protein</fullName>
    </recommendedName>
</protein>
<keyword evidence="2" id="KW-0802">TPR repeat</keyword>
<dbReference type="InterPro" id="IPR011990">
    <property type="entry name" value="TPR-like_helical_dom_sf"/>
</dbReference>